<organism evidence="2 3">
    <name type="scientific">Mucilaginibacter mallensis</name>
    <dbReference type="NCBI Taxonomy" id="652787"/>
    <lineage>
        <taxon>Bacteria</taxon>
        <taxon>Pseudomonadati</taxon>
        <taxon>Bacteroidota</taxon>
        <taxon>Sphingobacteriia</taxon>
        <taxon>Sphingobacteriales</taxon>
        <taxon>Sphingobacteriaceae</taxon>
        <taxon>Mucilaginibacter</taxon>
    </lineage>
</organism>
<evidence type="ECO:0000259" key="1">
    <source>
        <dbReference type="Pfam" id="PF12867"/>
    </source>
</evidence>
<keyword evidence="3" id="KW-1185">Reference proteome</keyword>
<dbReference type="AlphaFoldDB" id="A0A1H1UV82"/>
<dbReference type="Proteomes" id="UP000199679">
    <property type="component" value="Chromosome I"/>
</dbReference>
<dbReference type="SUPFAM" id="SSF109854">
    <property type="entry name" value="DinB/YfiT-like putative metalloenzymes"/>
    <property type="match status" value="1"/>
</dbReference>
<dbReference type="STRING" id="652787.SAMN05216490_1764"/>
<dbReference type="Pfam" id="PF12867">
    <property type="entry name" value="DinB_2"/>
    <property type="match status" value="1"/>
</dbReference>
<accession>A0A1H1UV82</accession>
<evidence type="ECO:0000313" key="2">
    <source>
        <dbReference type="EMBL" id="SDS76250.1"/>
    </source>
</evidence>
<dbReference type="EMBL" id="LT629740">
    <property type="protein sequence ID" value="SDS76250.1"/>
    <property type="molecule type" value="Genomic_DNA"/>
</dbReference>
<evidence type="ECO:0000313" key="3">
    <source>
        <dbReference type="Proteomes" id="UP000199679"/>
    </source>
</evidence>
<proteinExistence type="predicted"/>
<protein>
    <submittedName>
        <fullName evidence="2">DinB superfamily protein</fullName>
    </submittedName>
</protein>
<name>A0A1H1UV82_MUCMA</name>
<sequence>MKDTINSLIDTIEDFLKIDQDAVDWDTKPAPDKWSKKETVGHLIDSAQINLQRFVRCTYEENFKLKYAQDEWVAAQQYQGADIKELLDLWILINRQIIRVLGYYPANRLQVSYDGDSSHTVEWVAADYVRHMKHHLAQIG</sequence>
<dbReference type="InterPro" id="IPR024775">
    <property type="entry name" value="DinB-like"/>
</dbReference>
<gene>
    <name evidence="2" type="ORF">SAMN05216490_1764</name>
</gene>
<feature type="domain" description="DinB-like" evidence="1">
    <location>
        <begin position="24"/>
        <end position="139"/>
    </location>
</feature>
<dbReference type="InterPro" id="IPR034660">
    <property type="entry name" value="DinB/YfiT-like"/>
</dbReference>
<dbReference type="Gene3D" id="1.20.120.450">
    <property type="entry name" value="dinb family like domain"/>
    <property type="match status" value="1"/>
</dbReference>
<reference evidence="2 3" key="1">
    <citation type="submission" date="2016-10" db="EMBL/GenBank/DDBJ databases">
        <authorList>
            <person name="de Groot N.N."/>
        </authorList>
    </citation>
    <scope>NUCLEOTIDE SEQUENCE [LARGE SCALE GENOMIC DNA]</scope>
    <source>
        <strain evidence="2 3">MP1X4</strain>
    </source>
</reference>